<sequence length="78" mass="8817">MNCCSAWTEYFVGWAEVEQNIDLFELAYRYFLLILVEAAEITGADQHMLADASGDWLCIVETMTEVVGCLGMLKKFKA</sequence>
<dbReference type="EMBL" id="BPLR01008245">
    <property type="protein sequence ID" value="GIY23197.1"/>
    <property type="molecule type" value="Genomic_DNA"/>
</dbReference>
<evidence type="ECO:0000313" key="2">
    <source>
        <dbReference type="Proteomes" id="UP001054945"/>
    </source>
</evidence>
<gene>
    <name evidence="1" type="ORF">CEXT_537301</name>
</gene>
<name>A0AAV4RPA5_CAEEX</name>
<reference evidence="1 2" key="1">
    <citation type="submission" date="2021-06" db="EMBL/GenBank/DDBJ databases">
        <title>Caerostris extrusa draft genome.</title>
        <authorList>
            <person name="Kono N."/>
            <person name="Arakawa K."/>
        </authorList>
    </citation>
    <scope>NUCLEOTIDE SEQUENCE [LARGE SCALE GENOMIC DNA]</scope>
</reference>
<keyword evidence="2" id="KW-1185">Reference proteome</keyword>
<protein>
    <submittedName>
        <fullName evidence="1">Uncharacterized protein</fullName>
    </submittedName>
</protein>
<accession>A0AAV4RPA5</accession>
<organism evidence="1 2">
    <name type="scientific">Caerostris extrusa</name>
    <name type="common">Bark spider</name>
    <name type="synonym">Caerostris bankana</name>
    <dbReference type="NCBI Taxonomy" id="172846"/>
    <lineage>
        <taxon>Eukaryota</taxon>
        <taxon>Metazoa</taxon>
        <taxon>Ecdysozoa</taxon>
        <taxon>Arthropoda</taxon>
        <taxon>Chelicerata</taxon>
        <taxon>Arachnida</taxon>
        <taxon>Araneae</taxon>
        <taxon>Araneomorphae</taxon>
        <taxon>Entelegynae</taxon>
        <taxon>Araneoidea</taxon>
        <taxon>Araneidae</taxon>
        <taxon>Caerostris</taxon>
    </lineage>
</organism>
<dbReference type="Proteomes" id="UP001054945">
    <property type="component" value="Unassembled WGS sequence"/>
</dbReference>
<dbReference type="AlphaFoldDB" id="A0AAV4RPA5"/>
<evidence type="ECO:0000313" key="1">
    <source>
        <dbReference type="EMBL" id="GIY23197.1"/>
    </source>
</evidence>
<comment type="caution">
    <text evidence="1">The sequence shown here is derived from an EMBL/GenBank/DDBJ whole genome shotgun (WGS) entry which is preliminary data.</text>
</comment>
<proteinExistence type="predicted"/>